<protein>
    <submittedName>
        <fullName evidence="2">Transposase family protein</fullName>
    </submittedName>
</protein>
<dbReference type="NCBIfam" id="NF033592">
    <property type="entry name" value="transpos_IS4_1"/>
    <property type="match status" value="1"/>
</dbReference>
<dbReference type="SUPFAM" id="SSF53098">
    <property type="entry name" value="Ribonuclease H-like"/>
    <property type="match status" value="1"/>
</dbReference>
<dbReference type="EMBL" id="JH603168">
    <property type="protein sequence ID" value="EIC23467.1"/>
    <property type="molecule type" value="Genomic_DNA"/>
</dbReference>
<reference evidence="2 3" key="2">
    <citation type="submission" date="2011-11" db="EMBL/GenBank/DDBJ databases">
        <authorList>
            <consortium name="US DOE Joint Genome Institute"/>
            <person name="Lucas S."/>
            <person name="Han J."/>
            <person name="Lapidus A."/>
            <person name="Cheng J.-F."/>
            <person name="Goodwin L."/>
            <person name="Pitluck S."/>
            <person name="Peters L."/>
            <person name="Ovchinnikova G."/>
            <person name="Zhang X."/>
            <person name="Detter J.C."/>
            <person name="Han C."/>
            <person name="Tapia R."/>
            <person name="Land M."/>
            <person name="Hauser L."/>
            <person name="Kyrpides N."/>
            <person name="Ivanova N."/>
            <person name="Pagani I."/>
            <person name="Vogl K."/>
            <person name="Liu Z."/>
            <person name="Overmann J."/>
            <person name="Frigaard N.-U."/>
            <person name="Bryant D."/>
            <person name="Woyke T."/>
        </authorList>
    </citation>
    <scope>NUCLEOTIDE SEQUENCE [LARGE SCALE GENOMIC DNA]</scope>
    <source>
        <strain evidence="2 3">970</strain>
    </source>
</reference>
<proteinExistence type="predicted"/>
<dbReference type="InterPro" id="IPR002559">
    <property type="entry name" value="Transposase_11"/>
</dbReference>
<reference evidence="3" key="1">
    <citation type="submission" date="2011-06" db="EMBL/GenBank/DDBJ databases">
        <authorList>
            <consortium name="US DOE Joint Genome Institute (JGI-PGF)"/>
            <person name="Lucas S."/>
            <person name="Han J."/>
            <person name="Lapidus A."/>
            <person name="Cheng J.-F."/>
            <person name="Goodwin L."/>
            <person name="Pitluck S."/>
            <person name="Peters L."/>
            <person name="Land M.L."/>
            <person name="Hauser L."/>
            <person name="Vogl K."/>
            <person name="Liu Z."/>
            <person name="Overmann J."/>
            <person name="Frigaard N.-U."/>
            <person name="Bryant D.A."/>
            <person name="Woyke T.J."/>
        </authorList>
    </citation>
    <scope>NUCLEOTIDE SEQUENCE [LARGE SCALE GENOMIC DNA]</scope>
    <source>
        <strain evidence="3">970</strain>
    </source>
</reference>
<dbReference type="InterPro" id="IPR047952">
    <property type="entry name" value="Transpos_IS4"/>
</dbReference>
<dbReference type="STRING" id="631362.Thi970DRAFT_01137"/>
<dbReference type="Pfam" id="PF01609">
    <property type="entry name" value="DDE_Tnp_1"/>
    <property type="match status" value="1"/>
</dbReference>
<organism evidence="2 3">
    <name type="scientific">Thiorhodovibrio frisius</name>
    <dbReference type="NCBI Taxonomy" id="631362"/>
    <lineage>
        <taxon>Bacteria</taxon>
        <taxon>Pseudomonadati</taxon>
        <taxon>Pseudomonadota</taxon>
        <taxon>Gammaproteobacteria</taxon>
        <taxon>Chromatiales</taxon>
        <taxon>Chromatiaceae</taxon>
        <taxon>Thiorhodovibrio</taxon>
    </lineage>
</organism>
<dbReference type="GO" id="GO:0003677">
    <property type="term" value="F:DNA binding"/>
    <property type="evidence" value="ECO:0007669"/>
    <property type="project" value="InterPro"/>
</dbReference>
<dbReference type="Proteomes" id="UP000002964">
    <property type="component" value="Unassembled WGS sequence"/>
</dbReference>
<keyword evidence="3" id="KW-1185">Reference proteome</keyword>
<dbReference type="GO" id="GO:0004803">
    <property type="term" value="F:transposase activity"/>
    <property type="evidence" value="ECO:0007669"/>
    <property type="project" value="InterPro"/>
</dbReference>
<accession>H8YYE1</accession>
<sequence>MYTGINGSLSSADFVAEHRLKAGAFTRQRDLPFERLVAFLMKPRARSTETELASFFAAIEGEAVASEVPTRSAVSKARKGLAASVFEALNRQAVAGFFSGFGRPTWHGFRLRAVDGTTFRLPDGEDIERFFGAQSSGPVLARGSLLYDLDLEMVLDFAVAAYCVSELELAVDHLKATAPGDLVIYDRGYPALWLFALHRTLGVDCVMRLARKQFKEAEPFWHSDAPSALITLHPSAQQARACRDQGAETRSVLEETRLPARLFKDLYHRRWGVEEGGYKVTKVRAEMENLSGRTSLAVRQDMHAKVLAMNLAAMLRAVAQLVAKRLYETRRFDYKVRMTSALSHLSDQLFDLLYASPSGCAELITRIIQRLSQTTEQVRPGRSFPRHTPGQRKAGYHIPYKRVV</sequence>
<gene>
    <name evidence="2" type="ORF">Thi970DRAFT_01137</name>
</gene>
<evidence type="ECO:0000313" key="3">
    <source>
        <dbReference type="Proteomes" id="UP000002964"/>
    </source>
</evidence>
<evidence type="ECO:0000259" key="1">
    <source>
        <dbReference type="Pfam" id="PF01609"/>
    </source>
</evidence>
<dbReference type="AlphaFoldDB" id="H8YYE1"/>
<dbReference type="InterPro" id="IPR012337">
    <property type="entry name" value="RNaseH-like_sf"/>
</dbReference>
<feature type="domain" description="Transposase IS4-like" evidence="1">
    <location>
        <begin position="108"/>
        <end position="311"/>
    </location>
</feature>
<evidence type="ECO:0000313" key="2">
    <source>
        <dbReference type="EMBL" id="EIC23467.1"/>
    </source>
</evidence>
<dbReference type="eggNOG" id="COG3385">
    <property type="taxonomic scope" value="Bacteria"/>
</dbReference>
<dbReference type="GO" id="GO:0006313">
    <property type="term" value="P:DNA transposition"/>
    <property type="evidence" value="ECO:0007669"/>
    <property type="project" value="InterPro"/>
</dbReference>
<name>H8YYE1_9GAMM</name>
<dbReference type="HOGENOM" id="CLU_1091977_0_0_6"/>